<feature type="compositionally biased region" description="Basic and acidic residues" evidence="1">
    <location>
        <begin position="59"/>
        <end position="78"/>
    </location>
</feature>
<name>W4G057_APHAT</name>
<dbReference type="AlphaFoldDB" id="W4G057"/>
<accession>W4G057</accession>
<proteinExistence type="predicted"/>
<dbReference type="GeneID" id="20814407"/>
<evidence type="ECO:0000313" key="2">
    <source>
        <dbReference type="EMBL" id="ETV72666.1"/>
    </source>
</evidence>
<dbReference type="VEuPathDB" id="FungiDB:H257_12411"/>
<protein>
    <submittedName>
        <fullName evidence="2">Uncharacterized protein</fullName>
    </submittedName>
</protein>
<feature type="compositionally biased region" description="Pro residues" evidence="1">
    <location>
        <begin position="28"/>
        <end position="41"/>
    </location>
</feature>
<reference evidence="2" key="1">
    <citation type="submission" date="2013-12" db="EMBL/GenBank/DDBJ databases">
        <title>The Genome Sequence of Aphanomyces astaci APO3.</title>
        <authorList>
            <consortium name="The Broad Institute Genomics Platform"/>
            <person name="Russ C."/>
            <person name="Tyler B."/>
            <person name="van West P."/>
            <person name="Dieguez-Uribeondo J."/>
            <person name="Young S.K."/>
            <person name="Zeng Q."/>
            <person name="Gargeya S."/>
            <person name="Fitzgerald M."/>
            <person name="Abouelleil A."/>
            <person name="Alvarado L."/>
            <person name="Chapman S.B."/>
            <person name="Gainer-Dewar J."/>
            <person name="Goldberg J."/>
            <person name="Griggs A."/>
            <person name="Gujja S."/>
            <person name="Hansen M."/>
            <person name="Howarth C."/>
            <person name="Imamovic A."/>
            <person name="Ireland A."/>
            <person name="Larimer J."/>
            <person name="McCowan C."/>
            <person name="Murphy C."/>
            <person name="Pearson M."/>
            <person name="Poon T.W."/>
            <person name="Priest M."/>
            <person name="Roberts A."/>
            <person name="Saif S."/>
            <person name="Shea T."/>
            <person name="Sykes S."/>
            <person name="Wortman J."/>
            <person name="Nusbaum C."/>
            <person name="Birren B."/>
        </authorList>
    </citation>
    <scope>NUCLEOTIDE SEQUENCE [LARGE SCALE GENOMIC DNA]</scope>
    <source>
        <strain evidence="2">APO3</strain>
    </source>
</reference>
<dbReference type="RefSeq" id="XP_009837894.1">
    <property type="nucleotide sequence ID" value="XM_009839592.1"/>
</dbReference>
<dbReference type="EMBL" id="KI913153">
    <property type="protein sequence ID" value="ETV72666.1"/>
    <property type="molecule type" value="Genomic_DNA"/>
</dbReference>
<evidence type="ECO:0000256" key="1">
    <source>
        <dbReference type="SAM" id="MobiDB-lite"/>
    </source>
</evidence>
<organism evidence="2">
    <name type="scientific">Aphanomyces astaci</name>
    <name type="common">Crayfish plague agent</name>
    <dbReference type="NCBI Taxonomy" id="112090"/>
    <lineage>
        <taxon>Eukaryota</taxon>
        <taxon>Sar</taxon>
        <taxon>Stramenopiles</taxon>
        <taxon>Oomycota</taxon>
        <taxon>Saprolegniomycetes</taxon>
        <taxon>Saprolegniales</taxon>
        <taxon>Verrucalvaceae</taxon>
        <taxon>Aphanomyces</taxon>
    </lineage>
</organism>
<feature type="region of interest" description="Disordered" evidence="1">
    <location>
        <begin position="16"/>
        <end position="109"/>
    </location>
</feature>
<sequence>MSTLFWSVVDLGAKPGFGDLQTSLSVSPSPPTPSTSSPPPSSSSSSAQDIPPRPAVVSRSDDMESKLVADEHDSRSDASSKLMADGARSKSTRRRATIPRANDWRMMHA</sequence>
<gene>
    <name evidence="2" type="ORF">H257_12411</name>
</gene>